<sequence>MTAEPPHLPGRQSPYGLATLLDGADSVLVRPYLTVHEQGAALQQRRRLAPGLATDFGINLDQQVIGEPEVAA</sequence>
<dbReference type="EMBL" id="CP163441">
    <property type="protein sequence ID" value="XDQ45667.1"/>
    <property type="molecule type" value="Genomic_DNA"/>
</dbReference>
<evidence type="ECO:0000313" key="1">
    <source>
        <dbReference type="EMBL" id="XDQ45667.1"/>
    </source>
</evidence>
<dbReference type="AlphaFoldDB" id="A0AB39QTS6"/>
<name>A0AB39QTS6_9ACTN</name>
<organism evidence="1">
    <name type="scientific">Streptomyces sp. R39</name>
    <dbReference type="NCBI Taxonomy" id="3238631"/>
    <lineage>
        <taxon>Bacteria</taxon>
        <taxon>Bacillati</taxon>
        <taxon>Actinomycetota</taxon>
        <taxon>Actinomycetes</taxon>
        <taxon>Kitasatosporales</taxon>
        <taxon>Streptomycetaceae</taxon>
        <taxon>Streptomyces</taxon>
    </lineage>
</organism>
<protein>
    <submittedName>
        <fullName evidence="1">Uncharacterized protein</fullName>
    </submittedName>
</protein>
<gene>
    <name evidence="1" type="ORF">AB5J52_27335</name>
</gene>
<reference evidence="1" key="1">
    <citation type="submission" date="2024-07" db="EMBL/GenBank/DDBJ databases">
        <authorList>
            <person name="Yu S.T."/>
        </authorList>
    </citation>
    <scope>NUCLEOTIDE SEQUENCE</scope>
    <source>
        <strain evidence="1">R39</strain>
    </source>
</reference>
<dbReference type="RefSeq" id="WP_369224518.1">
    <property type="nucleotide sequence ID" value="NZ_CP163441.1"/>
</dbReference>
<proteinExistence type="predicted"/>
<accession>A0AB39QTS6</accession>